<dbReference type="STRING" id="410764.GA0061103_2827"/>
<sequence length="275" mass="29465">MIEISTVARLSALLATLFFSTVVAHAATSEWIDNQGGRMRLIALAPDAEGHIRAALQIEPEPGWITYWREPGQGGIPPQITPAAGSGVTLERADYPIPKSIRLGSIQEIGYDAPVTFPLALRVTGKAPAKLELTAFIGLCKDICIPFQAEYSLPLPADVQPTSHELALLDAAKAVLPQPPSPDFAVENHKISTDGKSLSLHLTLPEASGKMPEIYVTGPSGYVFFQQANAKREGTAFSADIVIGKLPKDYDPKGKSWGILVVDGDRAMETTLALE</sequence>
<dbReference type="InterPro" id="IPR028250">
    <property type="entry name" value="DsbDN"/>
</dbReference>
<feature type="signal peptide" evidence="1">
    <location>
        <begin position="1"/>
        <end position="26"/>
    </location>
</feature>
<accession>A0A1C3UXP0</accession>
<name>A0A1C3UXP0_9HYPH</name>
<evidence type="ECO:0000259" key="2">
    <source>
        <dbReference type="Pfam" id="PF11412"/>
    </source>
</evidence>
<keyword evidence="4" id="KW-1185">Reference proteome</keyword>
<evidence type="ECO:0000256" key="1">
    <source>
        <dbReference type="SAM" id="SignalP"/>
    </source>
</evidence>
<feature type="chain" id="PRO_5008683642" evidence="1">
    <location>
        <begin position="27"/>
        <end position="275"/>
    </location>
</feature>
<dbReference type="RefSeq" id="WP_092711198.1">
    <property type="nucleotide sequence ID" value="NZ_FMAG01000002.1"/>
</dbReference>
<keyword evidence="1" id="KW-0732">Signal</keyword>
<evidence type="ECO:0000313" key="4">
    <source>
        <dbReference type="Proteomes" id="UP000199101"/>
    </source>
</evidence>
<reference evidence="4" key="1">
    <citation type="submission" date="2016-08" db="EMBL/GenBank/DDBJ databases">
        <authorList>
            <person name="Varghese N."/>
            <person name="Submissions Spin"/>
        </authorList>
    </citation>
    <scope>NUCLEOTIDE SEQUENCE [LARGE SCALE GENOMIC DNA]</scope>
    <source>
        <strain evidence="4">HAMBI 2975</strain>
    </source>
</reference>
<dbReference type="Pfam" id="PF11412">
    <property type="entry name" value="DsbD_N"/>
    <property type="match status" value="1"/>
</dbReference>
<gene>
    <name evidence="3" type="ORF">GA0061103_2827</name>
</gene>
<dbReference type="AlphaFoldDB" id="A0A1C3UXP0"/>
<dbReference type="EMBL" id="FMAG01000002">
    <property type="protein sequence ID" value="SCB20250.1"/>
    <property type="molecule type" value="Genomic_DNA"/>
</dbReference>
<evidence type="ECO:0000313" key="3">
    <source>
        <dbReference type="EMBL" id="SCB20250.1"/>
    </source>
</evidence>
<dbReference type="Proteomes" id="UP000199101">
    <property type="component" value="Unassembled WGS sequence"/>
</dbReference>
<protein>
    <submittedName>
        <fullName evidence="3">Thiol-disulfide interchange protein, contains DsbC and DsbD domains</fullName>
    </submittedName>
</protein>
<organism evidence="3 4">
    <name type="scientific">Rhizobium multihospitium</name>
    <dbReference type="NCBI Taxonomy" id="410764"/>
    <lineage>
        <taxon>Bacteria</taxon>
        <taxon>Pseudomonadati</taxon>
        <taxon>Pseudomonadota</taxon>
        <taxon>Alphaproteobacteria</taxon>
        <taxon>Hyphomicrobiales</taxon>
        <taxon>Rhizobiaceae</taxon>
        <taxon>Rhizobium/Agrobacterium group</taxon>
        <taxon>Rhizobium</taxon>
    </lineage>
</organism>
<proteinExistence type="predicted"/>
<dbReference type="OrthoDB" id="9811036at2"/>
<feature type="domain" description="Thiol:disulfide interchange protein DsbD N-terminal" evidence="2">
    <location>
        <begin position="49"/>
        <end position="153"/>
    </location>
</feature>